<keyword evidence="14" id="KW-1185">Reference proteome</keyword>
<reference evidence="13 14" key="1">
    <citation type="submission" date="2019-12" db="EMBL/GenBank/DDBJ databases">
        <title>Whole-genome analyses of novel actinobacteria.</title>
        <authorList>
            <person name="Sahin N."/>
            <person name="Saygin H."/>
        </authorList>
    </citation>
    <scope>NUCLEOTIDE SEQUENCE [LARGE SCALE GENOMIC DNA]</scope>
    <source>
        <strain evidence="13 14">KC615</strain>
    </source>
</reference>
<feature type="transmembrane region" description="Helical" evidence="12">
    <location>
        <begin position="7"/>
        <end position="28"/>
    </location>
</feature>
<dbReference type="GO" id="GO:0046872">
    <property type="term" value="F:metal ion binding"/>
    <property type="evidence" value="ECO:0007669"/>
    <property type="project" value="UniProtKB-KW"/>
</dbReference>
<dbReference type="GO" id="GO:0016020">
    <property type="term" value="C:membrane"/>
    <property type="evidence" value="ECO:0007669"/>
    <property type="project" value="UniProtKB-SubCell"/>
</dbReference>
<dbReference type="AlphaFoldDB" id="A0A6I4VW11"/>
<evidence type="ECO:0000256" key="4">
    <source>
        <dbReference type="ARBA" id="ARBA00022723"/>
    </source>
</evidence>
<keyword evidence="7" id="KW-0408">Iron</keyword>
<dbReference type="GO" id="GO:0016491">
    <property type="term" value="F:oxidoreductase activity"/>
    <property type="evidence" value="ECO:0007669"/>
    <property type="project" value="UniProtKB-KW"/>
</dbReference>
<evidence type="ECO:0000313" key="14">
    <source>
        <dbReference type="Proteomes" id="UP000430692"/>
    </source>
</evidence>
<accession>A0A6I4VW11</accession>
<feature type="transmembrane region" description="Helical" evidence="12">
    <location>
        <begin position="252"/>
        <end position="271"/>
    </location>
</feature>
<evidence type="ECO:0000313" key="13">
    <source>
        <dbReference type="EMBL" id="MXQ52192.1"/>
    </source>
</evidence>
<evidence type="ECO:0000256" key="12">
    <source>
        <dbReference type="SAM" id="Phobius"/>
    </source>
</evidence>
<gene>
    <name evidence="13" type="ORF">GSM42_00195</name>
</gene>
<proteinExistence type="predicted"/>
<evidence type="ECO:0000256" key="7">
    <source>
        <dbReference type="ARBA" id="ARBA00023004"/>
    </source>
</evidence>
<feature type="transmembrane region" description="Helical" evidence="12">
    <location>
        <begin position="66"/>
        <end position="87"/>
    </location>
</feature>
<dbReference type="RefSeq" id="WP_160799246.1">
    <property type="nucleotide sequence ID" value="NZ_WUUL01000001.1"/>
</dbReference>
<evidence type="ECO:0000256" key="8">
    <source>
        <dbReference type="ARBA" id="ARBA00023133"/>
    </source>
</evidence>
<dbReference type="EMBL" id="WUUL01000001">
    <property type="protein sequence ID" value="MXQ52192.1"/>
    <property type="molecule type" value="Genomic_DNA"/>
</dbReference>
<dbReference type="Pfam" id="PF02628">
    <property type="entry name" value="COX15-CtaA"/>
    <property type="match status" value="1"/>
</dbReference>
<dbReference type="InterPro" id="IPR050450">
    <property type="entry name" value="COX15/CtaA_HemeA_synthase"/>
</dbReference>
<feature type="transmembrane region" description="Helical" evidence="12">
    <location>
        <begin position="222"/>
        <end position="240"/>
    </location>
</feature>
<evidence type="ECO:0000256" key="9">
    <source>
        <dbReference type="ARBA" id="ARBA00023136"/>
    </source>
</evidence>
<evidence type="ECO:0000256" key="11">
    <source>
        <dbReference type="ARBA" id="ARBA00023444"/>
    </source>
</evidence>
<evidence type="ECO:0000256" key="5">
    <source>
        <dbReference type="ARBA" id="ARBA00022989"/>
    </source>
</evidence>
<comment type="pathway">
    <text evidence="11">Porphyrin-containing compound metabolism.</text>
</comment>
<dbReference type="PANTHER" id="PTHR35457:SF1">
    <property type="entry name" value="HEME A SYNTHASE"/>
    <property type="match status" value="1"/>
</dbReference>
<name>A0A6I4VW11_9BACL</name>
<evidence type="ECO:0000256" key="10">
    <source>
        <dbReference type="ARBA" id="ARBA00023157"/>
    </source>
</evidence>
<keyword evidence="3 12" id="KW-0812">Transmembrane</keyword>
<keyword evidence="10" id="KW-1015">Disulfide bond</keyword>
<dbReference type="PANTHER" id="PTHR35457">
    <property type="entry name" value="HEME A SYNTHASE"/>
    <property type="match status" value="1"/>
</dbReference>
<evidence type="ECO:0000256" key="3">
    <source>
        <dbReference type="ARBA" id="ARBA00022692"/>
    </source>
</evidence>
<dbReference type="InterPro" id="IPR003780">
    <property type="entry name" value="COX15/CtaA_fam"/>
</dbReference>
<protein>
    <submittedName>
        <fullName evidence="13">Heme A synthase</fullName>
    </submittedName>
</protein>
<keyword evidence="6" id="KW-0560">Oxidoreductase</keyword>
<dbReference type="Proteomes" id="UP000430692">
    <property type="component" value="Unassembled WGS sequence"/>
</dbReference>
<feature type="transmembrane region" description="Helical" evidence="12">
    <location>
        <begin position="165"/>
        <end position="184"/>
    </location>
</feature>
<evidence type="ECO:0000256" key="1">
    <source>
        <dbReference type="ARBA" id="ARBA00004141"/>
    </source>
</evidence>
<organism evidence="13 14">
    <name type="scientific">Shimazuella alba</name>
    <dbReference type="NCBI Taxonomy" id="2690964"/>
    <lineage>
        <taxon>Bacteria</taxon>
        <taxon>Bacillati</taxon>
        <taxon>Bacillota</taxon>
        <taxon>Bacilli</taxon>
        <taxon>Bacillales</taxon>
        <taxon>Thermoactinomycetaceae</taxon>
        <taxon>Shimazuella</taxon>
    </lineage>
</organism>
<keyword evidence="2" id="KW-1003">Cell membrane</keyword>
<dbReference type="GO" id="GO:0006784">
    <property type="term" value="P:heme A biosynthetic process"/>
    <property type="evidence" value="ECO:0007669"/>
    <property type="project" value="InterPro"/>
</dbReference>
<keyword evidence="4" id="KW-0479">Metal-binding</keyword>
<keyword evidence="9 12" id="KW-0472">Membrane</keyword>
<feature type="transmembrane region" description="Helical" evidence="12">
    <location>
        <begin position="94"/>
        <end position="118"/>
    </location>
</feature>
<evidence type="ECO:0000256" key="6">
    <source>
        <dbReference type="ARBA" id="ARBA00023002"/>
    </source>
</evidence>
<comment type="subcellular location">
    <subcellularLocation>
        <location evidence="1">Membrane</location>
        <topology evidence="1">Multi-pass membrane protein</topology>
    </subcellularLocation>
</comment>
<comment type="caution">
    <text evidence="13">The sequence shown here is derived from an EMBL/GenBank/DDBJ whole genome shotgun (WGS) entry which is preliminary data.</text>
</comment>
<evidence type="ECO:0000256" key="2">
    <source>
        <dbReference type="ARBA" id="ARBA00022475"/>
    </source>
</evidence>
<feature type="transmembrane region" description="Helical" evidence="12">
    <location>
        <begin position="124"/>
        <end position="145"/>
    </location>
</feature>
<feature type="transmembrane region" description="Helical" evidence="12">
    <location>
        <begin position="277"/>
        <end position="297"/>
    </location>
</feature>
<keyword evidence="8" id="KW-0350">Heme biosynthesis</keyword>
<keyword evidence="5 12" id="KW-1133">Transmembrane helix</keyword>
<sequence>MQKQYPYLRVLTWLTVFGSYLMLIHGSIVTITESGQGCGNSWPVCKGQLIPEDVSIETVIEYSHRIVSGAVGFLILLLAVWCWISFWKNSKIRWLAFWSLFFVVLQGALGALTVVFQGDFERNAALALHFGFSLVSLASVILLNIELRQMLKGENKTRFPISRNFRLFLWIYVLYTYAVVYTGALVRHAEATMACGYHVPLCGPQLLPSLANPAGIQMLHRYAAVSLWLIMLVLLLLILVKYPDRKQLKKTSWTAFIFITLQAVSGVIIVLSGGQLLAALLHTTVISIFFTIILYMATQKNWS</sequence>